<keyword evidence="9" id="KW-0560">Oxidoreductase</keyword>
<keyword evidence="28" id="KW-1185">Reference proteome</keyword>
<keyword evidence="6" id="KW-0443">Lipid metabolism</keyword>
<comment type="catalytic activity">
    <reaction evidence="19">
        <text>22-oxodocosanoate + NAD(+) + H2O = docosanedioate + NADH + 2 H(+)</text>
        <dbReference type="Rhea" id="RHEA:39015"/>
        <dbReference type="ChEBI" id="CHEBI:15377"/>
        <dbReference type="ChEBI" id="CHEBI:15378"/>
        <dbReference type="ChEBI" id="CHEBI:57540"/>
        <dbReference type="ChEBI" id="CHEBI:57945"/>
        <dbReference type="ChEBI" id="CHEBI:76298"/>
        <dbReference type="ChEBI" id="CHEBI:76299"/>
    </reaction>
</comment>
<comment type="catalytic activity">
    <reaction evidence="20">
        <text>octadecanal + NAD(+) + H2O = octadecanoate + NADH + 2 H(+)</text>
        <dbReference type="Rhea" id="RHEA:44020"/>
        <dbReference type="ChEBI" id="CHEBI:15377"/>
        <dbReference type="ChEBI" id="CHEBI:15378"/>
        <dbReference type="ChEBI" id="CHEBI:17034"/>
        <dbReference type="ChEBI" id="CHEBI:25629"/>
        <dbReference type="ChEBI" id="CHEBI:57540"/>
        <dbReference type="ChEBI" id="CHEBI:57945"/>
    </reaction>
</comment>
<evidence type="ECO:0000256" key="20">
    <source>
        <dbReference type="ARBA" id="ARBA00048648"/>
    </source>
</evidence>
<dbReference type="PANTHER" id="PTHR43570">
    <property type="entry name" value="ALDEHYDE DEHYDROGENASE"/>
    <property type="match status" value="1"/>
</dbReference>
<keyword evidence="7" id="KW-0492">Microsome</keyword>
<dbReference type="GO" id="GO:0004028">
    <property type="term" value="F:3-chloroallyl aldehyde dehydrogenase activity"/>
    <property type="evidence" value="ECO:0007669"/>
    <property type="project" value="TreeGrafter"/>
</dbReference>
<reference evidence="27" key="1">
    <citation type="journal article" date="2023" name="IMA Fungus">
        <title>Comparative genomic study of the Penicillium genus elucidates a diverse pangenome and 15 lateral gene transfer events.</title>
        <authorList>
            <person name="Petersen C."/>
            <person name="Sorensen T."/>
            <person name="Nielsen M.R."/>
            <person name="Sondergaard T.E."/>
            <person name="Sorensen J.L."/>
            <person name="Fitzpatrick D.A."/>
            <person name="Frisvad J.C."/>
            <person name="Nielsen K.L."/>
        </authorList>
    </citation>
    <scope>NUCLEOTIDE SEQUENCE</scope>
    <source>
        <strain evidence="27">IBT 15450</strain>
    </source>
</reference>
<dbReference type="Pfam" id="PF00171">
    <property type="entry name" value="Aldedh"/>
    <property type="match status" value="1"/>
</dbReference>
<evidence type="ECO:0000256" key="6">
    <source>
        <dbReference type="ARBA" id="ARBA00022832"/>
    </source>
</evidence>
<evidence type="ECO:0000256" key="1">
    <source>
        <dbReference type="ARBA" id="ARBA00004131"/>
    </source>
</evidence>
<comment type="catalytic activity">
    <reaction evidence="21">
        <text>(2E)-hexadecenal + NAD(+) + H2O = (E)-hexadec-2-enoate + NADH + 2 H(+)</text>
        <dbReference type="Rhea" id="RHEA:36135"/>
        <dbReference type="ChEBI" id="CHEBI:15377"/>
        <dbReference type="ChEBI" id="CHEBI:15378"/>
        <dbReference type="ChEBI" id="CHEBI:17585"/>
        <dbReference type="ChEBI" id="CHEBI:57540"/>
        <dbReference type="ChEBI" id="CHEBI:57945"/>
        <dbReference type="ChEBI" id="CHEBI:72745"/>
    </reaction>
</comment>
<evidence type="ECO:0000313" key="28">
    <source>
        <dbReference type="Proteomes" id="UP001219568"/>
    </source>
</evidence>
<proteinExistence type="inferred from homology"/>
<dbReference type="Gene3D" id="3.40.605.10">
    <property type="entry name" value="Aldehyde Dehydrogenase, Chain A, domain 1"/>
    <property type="match status" value="1"/>
</dbReference>
<keyword evidence="6" id="KW-0276">Fatty acid metabolism</keyword>
<evidence type="ECO:0000256" key="8">
    <source>
        <dbReference type="ARBA" id="ARBA00022989"/>
    </source>
</evidence>
<dbReference type="GO" id="GO:0005789">
    <property type="term" value="C:endoplasmic reticulum membrane"/>
    <property type="evidence" value="ECO:0007669"/>
    <property type="project" value="UniProtKB-SubCell"/>
</dbReference>
<evidence type="ECO:0000256" key="10">
    <source>
        <dbReference type="ARBA" id="ARBA00023136"/>
    </source>
</evidence>
<comment type="catalytic activity">
    <reaction evidence="15">
        <text>heptanal + NAD(+) + H2O = heptanoate + NADH + 2 H(+)</text>
        <dbReference type="Rhea" id="RHEA:44108"/>
        <dbReference type="ChEBI" id="CHEBI:15377"/>
        <dbReference type="ChEBI" id="CHEBI:15378"/>
        <dbReference type="ChEBI" id="CHEBI:32362"/>
        <dbReference type="ChEBI" id="CHEBI:34787"/>
        <dbReference type="ChEBI" id="CHEBI:57540"/>
        <dbReference type="ChEBI" id="CHEBI:57945"/>
    </reaction>
</comment>
<evidence type="ECO:0000256" key="12">
    <source>
        <dbReference type="ARBA" id="ARBA00039622"/>
    </source>
</evidence>
<evidence type="ECO:0000256" key="4">
    <source>
        <dbReference type="ARBA" id="ARBA00022692"/>
    </source>
</evidence>
<evidence type="ECO:0000256" key="9">
    <source>
        <dbReference type="ARBA" id="ARBA00023002"/>
    </source>
</evidence>
<feature type="transmembrane region" description="Helical" evidence="25">
    <location>
        <begin position="470"/>
        <end position="489"/>
    </location>
</feature>
<evidence type="ECO:0000259" key="26">
    <source>
        <dbReference type="Pfam" id="PF00171"/>
    </source>
</evidence>
<dbReference type="SUPFAM" id="SSF53720">
    <property type="entry name" value="ALDH-like"/>
    <property type="match status" value="1"/>
</dbReference>
<dbReference type="InterPro" id="IPR012394">
    <property type="entry name" value="Aldehyde_DH_NAD(P)"/>
</dbReference>
<dbReference type="AlphaFoldDB" id="A0AAD6I0U6"/>
<comment type="caution">
    <text evidence="27">The sequence shown here is derived from an EMBL/GenBank/DDBJ whole genome shotgun (WGS) entry which is preliminary data.</text>
</comment>
<dbReference type="InterPro" id="IPR016162">
    <property type="entry name" value="Ald_DH_N"/>
</dbReference>
<dbReference type="PANTHER" id="PTHR43570:SF9">
    <property type="entry name" value="ALDEHYDE DEHYDROGENASE FAMILY 3 MEMBER A2"/>
    <property type="match status" value="1"/>
</dbReference>
<dbReference type="InterPro" id="IPR016161">
    <property type="entry name" value="Ald_DH/histidinol_DH"/>
</dbReference>
<reference evidence="27" key="2">
    <citation type="submission" date="2023-01" db="EMBL/GenBank/DDBJ databases">
        <authorList>
            <person name="Petersen C."/>
        </authorList>
    </citation>
    <scope>NUCLEOTIDE SEQUENCE</scope>
    <source>
        <strain evidence="27">IBT 15450</strain>
    </source>
</reference>
<comment type="catalytic activity">
    <reaction evidence="17">
        <text>tetradecanal + NAD(+) + H2O = tetradecanoate + NADH + 2 H(+)</text>
        <dbReference type="Rhea" id="RHEA:44172"/>
        <dbReference type="ChEBI" id="CHEBI:15377"/>
        <dbReference type="ChEBI" id="CHEBI:15378"/>
        <dbReference type="ChEBI" id="CHEBI:30807"/>
        <dbReference type="ChEBI" id="CHEBI:57540"/>
        <dbReference type="ChEBI" id="CHEBI:57945"/>
        <dbReference type="ChEBI" id="CHEBI:84067"/>
    </reaction>
</comment>
<evidence type="ECO:0000256" key="21">
    <source>
        <dbReference type="ARBA" id="ARBA00048826"/>
    </source>
</evidence>
<dbReference type="Proteomes" id="UP001219568">
    <property type="component" value="Unassembled WGS sequence"/>
</dbReference>
<accession>A0AAD6I0U6</accession>
<evidence type="ECO:0000256" key="25">
    <source>
        <dbReference type="SAM" id="Phobius"/>
    </source>
</evidence>
<comment type="catalytic activity">
    <reaction evidence="24">
        <text>hexadecanoate + NADH + 2 H(+) = hexadecanal + NAD(+) + H2O</text>
        <dbReference type="Rhea" id="RHEA:33739"/>
        <dbReference type="ChEBI" id="CHEBI:7896"/>
        <dbReference type="ChEBI" id="CHEBI:15377"/>
        <dbReference type="ChEBI" id="CHEBI:15378"/>
        <dbReference type="ChEBI" id="CHEBI:17600"/>
        <dbReference type="ChEBI" id="CHEBI:57540"/>
        <dbReference type="ChEBI" id="CHEBI:57945"/>
    </reaction>
</comment>
<name>A0AAD6I0U6_PENCN</name>
<evidence type="ECO:0000256" key="15">
    <source>
        <dbReference type="ARBA" id="ARBA00047531"/>
    </source>
</evidence>
<comment type="similarity">
    <text evidence="3">Belongs to the aldehyde dehydrogenase family.</text>
</comment>
<comment type="catalytic activity">
    <reaction evidence="23">
        <text>decanal + NAD(+) + H2O = decanoate + NADH + 2 H(+)</text>
        <dbReference type="Rhea" id="RHEA:44104"/>
        <dbReference type="ChEBI" id="CHEBI:15377"/>
        <dbReference type="ChEBI" id="CHEBI:15378"/>
        <dbReference type="ChEBI" id="CHEBI:27689"/>
        <dbReference type="ChEBI" id="CHEBI:31457"/>
        <dbReference type="ChEBI" id="CHEBI:57540"/>
        <dbReference type="ChEBI" id="CHEBI:57945"/>
    </reaction>
</comment>
<keyword evidence="10 25" id="KW-0472">Membrane</keyword>
<evidence type="ECO:0000256" key="2">
    <source>
        <dbReference type="ARBA" id="ARBA00004524"/>
    </source>
</evidence>
<dbReference type="GO" id="GO:0006081">
    <property type="term" value="P:aldehyde metabolic process"/>
    <property type="evidence" value="ECO:0007669"/>
    <property type="project" value="InterPro"/>
</dbReference>
<evidence type="ECO:0000256" key="23">
    <source>
        <dbReference type="ARBA" id="ARBA00048972"/>
    </source>
</evidence>
<dbReference type="GO" id="GO:0006631">
    <property type="term" value="P:fatty acid metabolic process"/>
    <property type="evidence" value="ECO:0007669"/>
    <property type="project" value="UniProtKB-KW"/>
</dbReference>
<evidence type="ECO:0000313" key="27">
    <source>
        <dbReference type="EMBL" id="KAJ6023566.1"/>
    </source>
</evidence>
<evidence type="ECO:0000256" key="3">
    <source>
        <dbReference type="ARBA" id="ARBA00009986"/>
    </source>
</evidence>
<evidence type="ECO:0000256" key="5">
    <source>
        <dbReference type="ARBA" id="ARBA00022824"/>
    </source>
</evidence>
<dbReference type="GO" id="GO:0120553">
    <property type="term" value="F:farnesal dehydrogenase (NAD+) activity"/>
    <property type="evidence" value="ECO:0007669"/>
    <property type="project" value="UniProtKB-EC"/>
</dbReference>
<evidence type="ECO:0000256" key="13">
    <source>
        <dbReference type="ARBA" id="ARBA00042336"/>
    </source>
</evidence>
<evidence type="ECO:0000256" key="22">
    <source>
        <dbReference type="ARBA" id="ARBA00048895"/>
    </source>
</evidence>
<evidence type="ECO:0000256" key="7">
    <source>
        <dbReference type="ARBA" id="ARBA00022848"/>
    </source>
</evidence>
<evidence type="ECO:0000256" key="19">
    <source>
        <dbReference type="ARBA" id="ARBA00048607"/>
    </source>
</evidence>
<feature type="domain" description="Aldehyde dehydrogenase" evidence="26">
    <location>
        <begin position="22"/>
        <end position="160"/>
    </location>
</feature>
<evidence type="ECO:0000256" key="24">
    <source>
        <dbReference type="ARBA" id="ARBA00049148"/>
    </source>
</evidence>
<comment type="catalytic activity">
    <reaction evidence="14">
        <text>2,6,10,14-tetramethylpentadecanal + NAD(+) + H2O = 2,6,10,14-tetramethylpentadecanoate + NADH + 2 H(+)</text>
        <dbReference type="Rhea" id="RHEA:44016"/>
        <dbReference type="ChEBI" id="CHEBI:15377"/>
        <dbReference type="ChEBI" id="CHEBI:15378"/>
        <dbReference type="ChEBI" id="CHEBI:49189"/>
        <dbReference type="ChEBI" id="CHEBI:57540"/>
        <dbReference type="ChEBI" id="CHEBI:57945"/>
        <dbReference type="ChEBI" id="CHEBI:77268"/>
    </reaction>
</comment>
<keyword evidence="5" id="KW-0256">Endoplasmic reticulum</keyword>
<evidence type="ECO:0000256" key="18">
    <source>
        <dbReference type="ARBA" id="ARBA00048322"/>
    </source>
</evidence>
<keyword evidence="8 25" id="KW-1133">Transmembrane helix</keyword>
<dbReference type="InterPro" id="IPR016163">
    <property type="entry name" value="Ald_DH_C"/>
</dbReference>
<dbReference type="EC" id="1.2.1.94" evidence="11"/>
<keyword evidence="4 25" id="KW-0812">Transmembrane</keyword>
<protein>
    <recommendedName>
        <fullName evidence="12">Aldehyde dehydrogenase family 3 member A2</fullName>
        <ecNumber evidence="11">1.2.1.94</ecNumber>
    </recommendedName>
    <alternativeName>
        <fullName evidence="13">Fatty aldehyde dehydrogenase</fullName>
    </alternativeName>
</protein>
<evidence type="ECO:0000256" key="17">
    <source>
        <dbReference type="ARBA" id="ARBA00047959"/>
    </source>
</evidence>
<dbReference type="EMBL" id="JAQJZL010000016">
    <property type="protein sequence ID" value="KAJ6023566.1"/>
    <property type="molecule type" value="Genomic_DNA"/>
</dbReference>
<dbReference type="InterPro" id="IPR015590">
    <property type="entry name" value="Aldehyde_DH_dom"/>
</dbReference>
<gene>
    <name evidence="27" type="ORF">N7460_013961</name>
</gene>
<evidence type="ECO:0000256" key="11">
    <source>
        <dbReference type="ARBA" id="ARBA00039117"/>
    </source>
</evidence>
<comment type="catalytic activity">
    <reaction evidence="22">
        <text>a fatty aldehyde + NAD(+) + H2O = a fatty acid + NADH + 2 H(+)</text>
        <dbReference type="Rhea" id="RHEA:49832"/>
        <dbReference type="ChEBI" id="CHEBI:15377"/>
        <dbReference type="ChEBI" id="CHEBI:15378"/>
        <dbReference type="ChEBI" id="CHEBI:28868"/>
        <dbReference type="ChEBI" id="CHEBI:35746"/>
        <dbReference type="ChEBI" id="CHEBI:57540"/>
        <dbReference type="ChEBI" id="CHEBI:57945"/>
    </reaction>
</comment>
<comment type="catalytic activity">
    <reaction evidence="16">
        <text>(2E,6E)-farnesal + NAD(+) + H2O = (2E,6E)-farnesoate + NADH + 2 H(+)</text>
        <dbReference type="Rhea" id="RHEA:24216"/>
        <dbReference type="ChEBI" id="CHEBI:15377"/>
        <dbReference type="ChEBI" id="CHEBI:15378"/>
        <dbReference type="ChEBI" id="CHEBI:15894"/>
        <dbReference type="ChEBI" id="CHEBI:57540"/>
        <dbReference type="ChEBI" id="CHEBI:57945"/>
        <dbReference type="ChEBI" id="CHEBI:83276"/>
        <dbReference type="EC" id="1.2.1.94"/>
    </reaction>
</comment>
<dbReference type="Gene3D" id="3.40.309.10">
    <property type="entry name" value="Aldehyde Dehydrogenase, Chain A, domain 2"/>
    <property type="match status" value="1"/>
</dbReference>
<organism evidence="27 28">
    <name type="scientific">Penicillium canescens</name>
    <dbReference type="NCBI Taxonomy" id="5083"/>
    <lineage>
        <taxon>Eukaryota</taxon>
        <taxon>Fungi</taxon>
        <taxon>Dikarya</taxon>
        <taxon>Ascomycota</taxon>
        <taxon>Pezizomycotina</taxon>
        <taxon>Eurotiomycetes</taxon>
        <taxon>Eurotiomycetidae</taxon>
        <taxon>Eurotiales</taxon>
        <taxon>Aspergillaceae</taxon>
        <taxon>Penicillium</taxon>
    </lineage>
</organism>
<evidence type="ECO:0000256" key="16">
    <source>
        <dbReference type="ARBA" id="ARBA00047920"/>
    </source>
</evidence>
<comment type="catalytic activity">
    <reaction evidence="18">
        <text>dodecanoate + NADH + 2 H(+) = dodecanal + NAD(+) + H2O</text>
        <dbReference type="Rhea" id="RHEA:44168"/>
        <dbReference type="ChEBI" id="CHEBI:15377"/>
        <dbReference type="ChEBI" id="CHEBI:15378"/>
        <dbReference type="ChEBI" id="CHEBI:18262"/>
        <dbReference type="ChEBI" id="CHEBI:27836"/>
        <dbReference type="ChEBI" id="CHEBI:57540"/>
        <dbReference type="ChEBI" id="CHEBI:57945"/>
    </reaction>
</comment>
<comment type="subcellular location">
    <subcellularLocation>
        <location evidence="1">Endoplasmic reticulum membrane</location>
        <topology evidence="1">Single-pass membrane protein</topology>
        <orientation evidence="1">Cytoplasmic side</orientation>
    </subcellularLocation>
    <subcellularLocation>
        <location evidence="2">Microsome membrane</location>
    </subcellularLocation>
</comment>
<evidence type="ECO:0000256" key="14">
    <source>
        <dbReference type="ARBA" id="ARBA00047498"/>
    </source>
</evidence>
<sequence length="497" mass="53924">MSLILAYQKILSAWVEGRLENVLQRQKELSSLHAIIKREKPALINALRQDLYTTEASASDEVISSLNAINQLYEELSFPATLAKERSIQAGKNAPTNLVPLGPVLILASPHCPLSSIIIPLAAAIAAGSCSLVVLNTTSLHTNEKLRKIIDTSLDQEAIGVAPEGKSWDNAELCSLCFGVAVLQNLESSSDVAASLRIVNPAIRIHAPSSGHPAVFVDRSTPDLEAVASIIADHVIQAPRKHTGRIPRICFVDEFIIDALAQMVHQILSERHTEQLNQVEYSELTQLIGNMFRISQQSTFTSPGSNDIANLIVVNKTSNVTADTVTKVAGTLTSHCQGALFIPTTSLDHGIDIWNKLNGGNASQATYIFAASRESFYLSHFLNSDHFFVNHIPSDTYGIVAPSSQYDSSELPFRREAFSINKSILQKPLHHAGTNNGSKVTAITSQLGYLNLNKIRQSAGGSMSYFEQGLIVGMASTVISLFAVSYVAFQGLKLLFH</sequence>